<name>A0AAE1ZKU3_SCHME</name>
<keyword evidence="3 6" id="KW-1133">Transmembrane helix</keyword>
<dbReference type="Proteomes" id="UP001292079">
    <property type="component" value="Unassembled WGS sequence"/>
</dbReference>
<feature type="transmembrane region" description="Helical" evidence="6">
    <location>
        <begin position="605"/>
        <end position="624"/>
    </location>
</feature>
<dbReference type="InterPro" id="IPR017981">
    <property type="entry name" value="GPCR_2-like_7TM"/>
</dbReference>
<dbReference type="EMBL" id="JALJAT010000001">
    <property type="protein sequence ID" value="KAK4475970.1"/>
    <property type="molecule type" value="Genomic_DNA"/>
</dbReference>
<dbReference type="PROSITE" id="PS50261">
    <property type="entry name" value="G_PROTEIN_RECEP_F2_4"/>
    <property type="match status" value="1"/>
</dbReference>
<evidence type="ECO:0000313" key="9">
    <source>
        <dbReference type="Proteomes" id="UP001292079"/>
    </source>
</evidence>
<feature type="domain" description="G-protein coupled receptors family 2 profile 2" evidence="7">
    <location>
        <begin position="597"/>
        <end position="840"/>
    </location>
</feature>
<dbReference type="AlphaFoldDB" id="A0AAE1ZKU3"/>
<evidence type="ECO:0000256" key="4">
    <source>
        <dbReference type="ARBA" id="ARBA00023136"/>
    </source>
</evidence>
<organism evidence="8 9">
    <name type="scientific">Schistosoma mekongi</name>
    <name type="common">Parasitic worm</name>
    <dbReference type="NCBI Taxonomy" id="38744"/>
    <lineage>
        <taxon>Eukaryota</taxon>
        <taxon>Metazoa</taxon>
        <taxon>Spiralia</taxon>
        <taxon>Lophotrochozoa</taxon>
        <taxon>Platyhelminthes</taxon>
        <taxon>Trematoda</taxon>
        <taxon>Digenea</taxon>
        <taxon>Strigeidida</taxon>
        <taxon>Schistosomatoidea</taxon>
        <taxon>Schistosomatidae</taxon>
        <taxon>Schistosoma</taxon>
    </lineage>
</organism>
<protein>
    <recommendedName>
        <fullName evidence="7">G-protein coupled receptors family 2 profile 2 domain-containing protein</fullName>
    </recommendedName>
</protein>
<feature type="transmembrane region" description="Helical" evidence="6">
    <location>
        <begin position="712"/>
        <end position="730"/>
    </location>
</feature>
<feature type="compositionally biased region" description="Basic and acidic residues" evidence="5">
    <location>
        <begin position="911"/>
        <end position="927"/>
    </location>
</feature>
<evidence type="ECO:0000256" key="3">
    <source>
        <dbReference type="ARBA" id="ARBA00022989"/>
    </source>
</evidence>
<evidence type="ECO:0000256" key="5">
    <source>
        <dbReference type="SAM" id="MobiDB-lite"/>
    </source>
</evidence>
<dbReference type="PANTHER" id="PTHR12011">
    <property type="entry name" value="ADHESION G-PROTEIN COUPLED RECEPTOR"/>
    <property type="match status" value="1"/>
</dbReference>
<evidence type="ECO:0000259" key="7">
    <source>
        <dbReference type="PROSITE" id="PS50261"/>
    </source>
</evidence>
<dbReference type="GO" id="GO:0007166">
    <property type="term" value="P:cell surface receptor signaling pathway"/>
    <property type="evidence" value="ECO:0007669"/>
    <property type="project" value="InterPro"/>
</dbReference>
<gene>
    <name evidence="8" type="ORF">MN116_001207</name>
</gene>
<reference evidence="8" key="2">
    <citation type="journal article" date="2023" name="Infect Dis Poverty">
        <title>Chromosome-scale genome of the human blood fluke Schistosoma mekongi and its implications for public health.</title>
        <authorList>
            <person name="Zhou M."/>
            <person name="Xu L."/>
            <person name="Xu D."/>
            <person name="Chen W."/>
            <person name="Khan J."/>
            <person name="Hu Y."/>
            <person name="Huang H."/>
            <person name="Wei H."/>
            <person name="Zhang Y."/>
            <person name="Chusongsang P."/>
            <person name="Tanasarnprasert K."/>
            <person name="Hu X."/>
            <person name="Limpanont Y."/>
            <person name="Lv Z."/>
        </authorList>
    </citation>
    <scope>NUCLEOTIDE SEQUENCE</scope>
    <source>
        <strain evidence="8">LV_2022a</strain>
    </source>
</reference>
<feature type="transmembrane region" description="Helical" evidence="6">
    <location>
        <begin position="790"/>
        <end position="809"/>
    </location>
</feature>
<comment type="caution">
    <text evidence="8">The sequence shown here is derived from an EMBL/GenBank/DDBJ whole genome shotgun (WGS) entry which is preliminary data.</text>
</comment>
<dbReference type="Pfam" id="PF00002">
    <property type="entry name" value="7tm_2"/>
    <property type="match status" value="1"/>
</dbReference>
<reference evidence="8" key="1">
    <citation type="submission" date="2022-04" db="EMBL/GenBank/DDBJ databases">
        <authorList>
            <person name="Xu L."/>
            <person name="Lv Z."/>
        </authorList>
    </citation>
    <scope>NUCLEOTIDE SEQUENCE</scope>
    <source>
        <strain evidence="8">LV_2022a</strain>
    </source>
</reference>
<feature type="transmembrane region" description="Helical" evidence="6">
    <location>
        <begin position="815"/>
        <end position="839"/>
    </location>
</feature>
<proteinExistence type="predicted"/>
<dbReference type="PANTHER" id="PTHR12011:SF471">
    <property type="entry name" value="G-PROTEIN COUPLED RECEPTORS FAMILY 2 PROFILE 2 DOMAIN-CONTAINING PROTEIN"/>
    <property type="match status" value="1"/>
</dbReference>
<dbReference type="GO" id="GO:0004930">
    <property type="term" value="F:G protein-coupled receptor activity"/>
    <property type="evidence" value="ECO:0007669"/>
    <property type="project" value="InterPro"/>
</dbReference>
<evidence type="ECO:0000256" key="2">
    <source>
        <dbReference type="ARBA" id="ARBA00022692"/>
    </source>
</evidence>
<dbReference type="GO" id="GO:0007189">
    <property type="term" value="P:adenylate cyclase-activating G protein-coupled receptor signaling pathway"/>
    <property type="evidence" value="ECO:0007669"/>
    <property type="project" value="TreeGrafter"/>
</dbReference>
<dbReference type="InterPro" id="IPR000832">
    <property type="entry name" value="GPCR_2_secretin-like"/>
</dbReference>
<keyword evidence="9" id="KW-1185">Reference proteome</keyword>
<sequence>MLRNHQCPATTEVISLVVVTFFLTFQVYSDHCPNEVSLQAKLGKTYYARWVNSSITLICSGEEFTSIIWYSVMKVYKMAVGCLKNEHRQLHLDGFPNVPEITATYISYQKKIRQVCLFSSSNGILTSSVSLEKLNDQSLSMALTAKVYFLGNSIMTNVFFICKQGEVRNGTCRSQLGNGSFYNGEKTIYTNDEFYKITDEVVPTHMGRHECFARINGTYYIVSVTFSSIFSNMSNGTEDISNRVYPASNSYQFMSEQMCGSDMCIQAANEGYMLCDAGIHDCYVVDGTYRCKNGVPLIDSCEYLANEFNWSCPRLSRNSSEIADYGRNLLSISYNAKTLFRTNPDCILNFTSRFTDVEIRQQLAKSSVSERHSIASKLLDNMKFALDLTPTDTANGQNWSKDSETLSTLTSIKLQTISVFLHLFAEIARQTPSVIDLLKSSHESERSLRFWHLSSDIGNITMNSTQGTVIEFSTKQKQSEMHDTFIAVIPAANFPDVLAETDNIKIVGTRSLDSDVVLVDTNNGVSFTLSVDLSQKPNVTVSCEQLKQNPELKELWSDGNCRTIVVGTNFECQCIPSQGGTFAIALIYWLGSTHIPLTHLHSISIVNYIFTFITIVALFLFLIFTRFIGVFRLDQFNIGFCLLISAVVSLAIPHTTDKQPVLCTIIAVAVCYFPLAAFSWKFIFGLNTLVLIMSPHSRYHDLVSKSKNCLPLVWIGYLSPAIIIALWFGYTGEVSNGGFCIGPKTFRWSFVGPITLVVTFNFVILSVVGCVLLKNHLLTRKSKLHKTTHFLVLTQLMLTLGIPYIAIYIQLLDAFTMLIVVPVAMALTAVLMFLLVAVFDEENRFLLRSFIFTHVVRPSENSSWVAALRSQCKCEVMSEIKKSPLHDFGRDYTSTNDLSAQVLRIPDTRESGSIHEGTKKNRTHEHGLSITSPETGNSVILCDSGQVNGKLCNDTSYNDEHLGDNLKNERDVNLCFSTSQTNVLPYFNSLVTRM</sequence>
<comment type="subcellular location">
    <subcellularLocation>
        <location evidence="1">Membrane</location>
        <topology evidence="1">Multi-pass membrane protein</topology>
    </subcellularLocation>
</comment>
<evidence type="ECO:0000313" key="8">
    <source>
        <dbReference type="EMBL" id="KAK4475970.1"/>
    </source>
</evidence>
<keyword evidence="2 6" id="KW-0812">Transmembrane</keyword>
<feature type="transmembrane region" description="Helical" evidence="6">
    <location>
        <begin position="665"/>
        <end position="692"/>
    </location>
</feature>
<feature type="transmembrane region" description="Helical" evidence="6">
    <location>
        <begin position="636"/>
        <end position="653"/>
    </location>
</feature>
<dbReference type="GO" id="GO:0005886">
    <property type="term" value="C:plasma membrane"/>
    <property type="evidence" value="ECO:0007669"/>
    <property type="project" value="TreeGrafter"/>
</dbReference>
<accession>A0AAE1ZKU3</accession>
<evidence type="ECO:0000256" key="1">
    <source>
        <dbReference type="ARBA" id="ARBA00004141"/>
    </source>
</evidence>
<evidence type="ECO:0000256" key="6">
    <source>
        <dbReference type="SAM" id="Phobius"/>
    </source>
</evidence>
<dbReference type="Gene3D" id="1.20.1070.10">
    <property type="entry name" value="Rhodopsin 7-helix transmembrane proteins"/>
    <property type="match status" value="1"/>
</dbReference>
<keyword evidence="4 6" id="KW-0472">Membrane</keyword>
<feature type="region of interest" description="Disordered" evidence="5">
    <location>
        <begin position="911"/>
        <end position="930"/>
    </location>
</feature>
<feature type="transmembrane region" description="Helical" evidence="6">
    <location>
        <begin position="750"/>
        <end position="778"/>
    </location>
</feature>